<dbReference type="AlphaFoldDB" id="A0A2P5EXR3"/>
<accession>A0A2P5EXR3</accession>
<proteinExistence type="predicted"/>
<comment type="caution">
    <text evidence="1">The sequence shown here is derived from an EMBL/GenBank/DDBJ whole genome shotgun (WGS) entry which is preliminary data.</text>
</comment>
<dbReference type="EMBL" id="JXTC01000085">
    <property type="protein sequence ID" value="PON90323.1"/>
    <property type="molecule type" value="Genomic_DNA"/>
</dbReference>
<name>A0A2P5EXR3_TREOI</name>
<dbReference type="OrthoDB" id="10341656at2759"/>
<keyword evidence="2" id="KW-1185">Reference proteome</keyword>
<evidence type="ECO:0000313" key="2">
    <source>
        <dbReference type="Proteomes" id="UP000237000"/>
    </source>
</evidence>
<dbReference type="InParanoid" id="A0A2P5EXR3"/>
<sequence>MAEETNMNHIADCQVNTQIVEDRSVVFVKVITSLPHDSATVIRKQGCLRMPQNLLQGTSGLLSNTEPYGCLPSTLTKDIKKYYCLFHSNSSPSKLDSTLTFSLKWSGLLTTCVEGVFKLSKNNVAALLLDARLLGKIWMDPNARF</sequence>
<dbReference type="Proteomes" id="UP000237000">
    <property type="component" value="Unassembled WGS sequence"/>
</dbReference>
<gene>
    <name evidence="1" type="ORF">TorRG33x02_139730</name>
</gene>
<reference evidence="2" key="1">
    <citation type="submission" date="2016-06" db="EMBL/GenBank/DDBJ databases">
        <title>Parallel loss of symbiosis genes in relatives of nitrogen-fixing non-legume Parasponia.</title>
        <authorList>
            <person name="Van Velzen R."/>
            <person name="Holmer R."/>
            <person name="Bu F."/>
            <person name="Rutten L."/>
            <person name="Van Zeijl A."/>
            <person name="Liu W."/>
            <person name="Santuari L."/>
            <person name="Cao Q."/>
            <person name="Sharma T."/>
            <person name="Shen D."/>
            <person name="Roswanjaya Y."/>
            <person name="Wardhani T."/>
            <person name="Kalhor M.S."/>
            <person name="Jansen J."/>
            <person name="Van den Hoogen J."/>
            <person name="Gungor B."/>
            <person name="Hartog M."/>
            <person name="Hontelez J."/>
            <person name="Verver J."/>
            <person name="Yang W.-C."/>
            <person name="Schijlen E."/>
            <person name="Repin R."/>
            <person name="Schilthuizen M."/>
            <person name="Schranz E."/>
            <person name="Heidstra R."/>
            <person name="Miyata K."/>
            <person name="Fedorova E."/>
            <person name="Kohlen W."/>
            <person name="Bisseling T."/>
            <person name="Smit S."/>
            <person name="Geurts R."/>
        </authorList>
    </citation>
    <scope>NUCLEOTIDE SEQUENCE [LARGE SCALE GENOMIC DNA]</scope>
    <source>
        <strain evidence="2">cv. RG33-2</strain>
    </source>
</reference>
<protein>
    <submittedName>
        <fullName evidence="1">Uncharacterized protein</fullName>
    </submittedName>
</protein>
<organism evidence="1 2">
    <name type="scientific">Trema orientale</name>
    <name type="common">Charcoal tree</name>
    <name type="synonym">Celtis orientalis</name>
    <dbReference type="NCBI Taxonomy" id="63057"/>
    <lineage>
        <taxon>Eukaryota</taxon>
        <taxon>Viridiplantae</taxon>
        <taxon>Streptophyta</taxon>
        <taxon>Embryophyta</taxon>
        <taxon>Tracheophyta</taxon>
        <taxon>Spermatophyta</taxon>
        <taxon>Magnoliopsida</taxon>
        <taxon>eudicotyledons</taxon>
        <taxon>Gunneridae</taxon>
        <taxon>Pentapetalae</taxon>
        <taxon>rosids</taxon>
        <taxon>fabids</taxon>
        <taxon>Rosales</taxon>
        <taxon>Cannabaceae</taxon>
        <taxon>Trema</taxon>
    </lineage>
</organism>
<evidence type="ECO:0000313" key="1">
    <source>
        <dbReference type="EMBL" id="PON90323.1"/>
    </source>
</evidence>